<dbReference type="OrthoDB" id="6204886at2759"/>
<organism evidence="1 2">
    <name type="scientific">Mytilus coruscus</name>
    <name type="common">Sea mussel</name>
    <dbReference type="NCBI Taxonomy" id="42192"/>
    <lineage>
        <taxon>Eukaryota</taxon>
        <taxon>Metazoa</taxon>
        <taxon>Spiralia</taxon>
        <taxon>Lophotrochozoa</taxon>
        <taxon>Mollusca</taxon>
        <taxon>Bivalvia</taxon>
        <taxon>Autobranchia</taxon>
        <taxon>Pteriomorphia</taxon>
        <taxon>Mytilida</taxon>
        <taxon>Mytiloidea</taxon>
        <taxon>Mytilidae</taxon>
        <taxon>Mytilinae</taxon>
        <taxon>Mytilus</taxon>
    </lineage>
</organism>
<protein>
    <submittedName>
        <fullName evidence="1">G2H3</fullName>
        <ecNumber evidence="1">2.3.2.26</ecNumber>
    </submittedName>
</protein>
<keyword evidence="2" id="KW-1185">Reference proteome</keyword>
<dbReference type="Proteomes" id="UP000507470">
    <property type="component" value="Unassembled WGS sequence"/>
</dbReference>
<gene>
    <name evidence="1" type="ORF">MCOR_231</name>
</gene>
<accession>A0A6J7ZUP2</accession>
<keyword evidence="1" id="KW-0012">Acyltransferase</keyword>
<sequence>MIMRYLNINDQWFTTLHPVLRMMKQSLDGHQKVLLPPESDGDAHDIDVQELDSVHEDDEQQMPLKPETLDPAHVEDETLSVLPRRSGRERTQPKGKCQYEDGSVKIEDVLQMITGCSSIPPGGFDSNFTIHFTNAKCYPIIKVHVVSSDIVPTDEPNYKVREITVDVLTDFMKCKEPTRVSYKKTNIILFKLALPVLSPYADEEDTGCKMNPQTDDISCLQNYGVCDGCYNNHCNGRKCMWRIARNPYPGCTKIIYNK</sequence>
<name>A0A6J7ZUP2_MYTCO</name>
<evidence type="ECO:0000313" key="1">
    <source>
        <dbReference type="EMBL" id="CAC5355579.1"/>
    </source>
</evidence>
<evidence type="ECO:0000313" key="2">
    <source>
        <dbReference type="Proteomes" id="UP000507470"/>
    </source>
</evidence>
<reference evidence="1 2" key="1">
    <citation type="submission" date="2020-06" db="EMBL/GenBank/DDBJ databases">
        <authorList>
            <person name="Li R."/>
            <person name="Bekaert M."/>
        </authorList>
    </citation>
    <scope>NUCLEOTIDE SEQUENCE [LARGE SCALE GENOMIC DNA]</scope>
    <source>
        <strain evidence="2">wild</strain>
    </source>
</reference>
<dbReference type="EC" id="2.3.2.26" evidence="1"/>
<dbReference type="GO" id="GO:0061630">
    <property type="term" value="F:ubiquitin protein ligase activity"/>
    <property type="evidence" value="ECO:0007669"/>
    <property type="project" value="UniProtKB-EC"/>
</dbReference>
<dbReference type="EMBL" id="CACVKT020000061">
    <property type="protein sequence ID" value="CAC5355579.1"/>
    <property type="molecule type" value="Genomic_DNA"/>
</dbReference>
<keyword evidence="1" id="KW-0808">Transferase</keyword>
<proteinExistence type="predicted"/>
<dbReference type="AlphaFoldDB" id="A0A6J7ZUP2"/>